<dbReference type="OrthoDB" id="47330at2759"/>
<dbReference type="Gene3D" id="1.25.40.20">
    <property type="entry name" value="Ankyrin repeat-containing domain"/>
    <property type="match status" value="2"/>
</dbReference>
<dbReference type="AlphaFoldDB" id="A2FX41"/>
<evidence type="ECO:0000256" key="2">
    <source>
        <dbReference type="ARBA" id="ARBA00023043"/>
    </source>
</evidence>
<dbReference type="InterPro" id="IPR002110">
    <property type="entry name" value="Ankyrin_rpt"/>
</dbReference>
<evidence type="ECO:0000313" key="4">
    <source>
        <dbReference type="EMBL" id="EAX90519.1"/>
    </source>
</evidence>
<protein>
    <submittedName>
        <fullName evidence="4">Uncharacterized protein</fullName>
    </submittedName>
</protein>
<dbReference type="FunFam" id="1.25.40.20:FF:000985">
    <property type="entry name" value="Predicted protein"/>
    <property type="match status" value="1"/>
</dbReference>
<organism evidence="4 5">
    <name type="scientific">Trichomonas vaginalis (strain ATCC PRA-98 / G3)</name>
    <dbReference type="NCBI Taxonomy" id="412133"/>
    <lineage>
        <taxon>Eukaryota</taxon>
        <taxon>Metamonada</taxon>
        <taxon>Parabasalia</taxon>
        <taxon>Trichomonadida</taxon>
        <taxon>Trichomonadidae</taxon>
        <taxon>Trichomonas</taxon>
    </lineage>
</organism>
<dbReference type="PANTHER" id="PTHR24198:SF165">
    <property type="entry name" value="ANKYRIN REPEAT-CONTAINING PROTEIN-RELATED"/>
    <property type="match status" value="1"/>
</dbReference>
<dbReference type="InterPro" id="IPR036770">
    <property type="entry name" value="Ankyrin_rpt-contain_sf"/>
</dbReference>
<dbReference type="PROSITE" id="PS50088">
    <property type="entry name" value="ANK_REPEAT"/>
    <property type="match status" value="1"/>
</dbReference>
<dbReference type="Pfam" id="PF00023">
    <property type="entry name" value="Ank"/>
    <property type="match status" value="1"/>
</dbReference>
<sequence>MASPLQININYINNLAEKIITDQATEFNRLLDSIITTDQKEFFFNGESGIFFSQLELRPKDNATIIDSLVFYKAKKIFNSNFKVIQNTFNHFHYINSKEHCFYYIIHNKDYQDNQNPNIDIELTESVLDLYENNLKLFLDSLLFEQHLISLYELGSEKIQNAIAELIPTLPHLSINQAIVSKSTKMLDLVSNFLTDQNFRSFMSTTSPQLTLFHYAALTLDVDVFMWCFQKVLFLKNEDGSISNTEDTDKYVLEFFESKKDFLMYCIKNSKDNPTEFVYQLLSNETFRSYSGYKGLILHRDKNNNNLLHYACMRGNAELFNMISSEFLNIINEASEGKMIEGTDIPITLGLLSLKNKDGECPIHLAVKSKSMEILQMAINFNDLFGASNQCDLFENDVVGVYQIDGKKQTILHLAVKAGWIEGVIEILKLEINIAQHFDIESEISAITKIPDIAKVLDIEDKAIKVRLTDGKLSIHKIEEDVSIYCTAIEEKKYFFTKRKDQYGLSPIAWMAINGNLEMLQIVHDSFEEDILYADKSMYTKRRLLHWAVIENQDAIVDYLLENTGFHTQIDILSGEPPFSALHYAVKLENFHMMQTLIHNGSEPNRTNKQFKVKSPFEITEDDLLRDTMNNELEQRRYRENQ</sequence>
<dbReference type="VEuPathDB" id="TrichDB:TVAGG3_0902160"/>
<evidence type="ECO:0000256" key="3">
    <source>
        <dbReference type="PROSITE-ProRule" id="PRU00023"/>
    </source>
</evidence>
<dbReference type="SMR" id="A2FX41"/>
<feature type="repeat" description="ANK" evidence="3">
    <location>
        <begin position="577"/>
        <end position="609"/>
    </location>
</feature>
<dbReference type="InParanoid" id="A2FX41"/>
<dbReference type="SUPFAM" id="SSF48403">
    <property type="entry name" value="Ankyrin repeat"/>
    <property type="match status" value="1"/>
</dbReference>
<reference evidence="4" key="1">
    <citation type="submission" date="2006-10" db="EMBL/GenBank/DDBJ databases">
        <authorList>
            <person name="Amadeo P."/>
            <person name="Zhao Q."/>
            <person name="Wortman J."/>
            <person name="Fraser-Liggett C."/>
            <person name="Carlton J."/>
        </authorList>
    </citation>
    <scope>NUCLEOTIDE SEQUENCE</scope>
    <source>
        <strain evidence="4">G3</strain>
    </source>
</reference>
<name>A2FX41_TRIV3</name>
<dbReference type="EMBL" id="DS114101">
    <property type="protein sequence ID" value="EAX90519.1"/>
    <property type="molecule type" value="Genomic_DNA"/>
</dbReference>
<gene>
    <name evidence="4" type="ORF">TVAG_395650</name>
</gene>
<dbReference type="SMART" id="SM00248">
    <property type="entry name" value="ANK"/>
    <property type="match status" value="6"/>
</dbReference>
<dbReference type="VEuPathDB" id="TrichDB:TVAG_395650"/>
<accession>A2FX41</accession>
<reference evidence="4" key="2">
    <citation type="journal article" date="2007" name="Science">
        <title>Draft genome sequence of the sexually transmitted pathogen Trichomonas vaginalis.</title>
        <authorList>
            <person name="Carlton J.M."/>
            <person name="Hirt R.P."/>
            <person name="Silva J.C."/>
            <person name="Delcher A.L."/>
            <person name="Schatz M."/>
            <person name="Zhao Q."/>
            <person name="Wortman J.R."/>
            <person name="Bidwell S.L."/>
            <person name="Alsmark U.C.M."/>
            <person name="Besteiro S."/>
            <person name="Sicheritz-Ponten T."/>
            <person name="Noel C.J."/>
            <person name="Dacks J.B."/>
            <person name="Foster P.G."/>
            <person name="Simillion C."/>
            <person name="Van de Peer Y."/>
            <person name="Miranda-Saavedra D."/>
            <person name="Barton G.J."/>
            <person name="Westrop G.D."/>
            <person name="Mueller S."/>
            <person name="Dessi D."/>
            <person name="Fiori P.L."/>
            <person name="Ren Q."/>
            <person name="Paulsen I."/>
            <person name="Zhang H."/>
            <person name="Bastida-Corcuera F.D."/>
            <person name="Simoes-Barbosa A."/>
            <person name="Brown M.T."/>
            <person name="Hayes R.D."/>
            <person name="Mukherjee M."/>
            <person name="Okumura C.Y."/>
            <person name="Schneider R."/>
            <person name="Smith A.J."/>
            <person name="Vanacova S."/>
            <person name="Villalvazo M."/>
            <person name="Haas B.J."/>
            <person name="Pertea M."/>
            <person name="Feldblyum T.V."/>
            <person name="Utterback T.R."/>
            <person name="Shu C.L."/>
            <person name="Osoegawa K."/>
            <person name="de Jong P.J."/>
            <person name="Hrdy I."/>
            <person name="Horvathova L."/>
            <person name="Zubacova Z."/>
            <person name="Dolezal P."/>
            <person name="Malik S.B."/>
            <person name="Logsdon J.M. Jr."/>
            <person name="Henze K."/>
            <person name="Gupta A."/>
            <person name="Wang C.C."/>
            <person name="Dunne R.L."/>
            <person name="Upcroft J.A."/>
            <person name="Upcroft P."/>
            <person name="White O."/>
            <person name="Salzberg S.L."/>
            <person name="Tang P."/>
            <person name="Chiu C.-H."/>
            <person name="Lee Y.-S."/>
            <person name="Embley T.M."/>
            <person name="Coombs G.H."/>
            <person name="Mottram J.C."/>
            <person name="Tachezy J."/>
            <person name="Fraser-Liggett C.M."/>
            <person name="Johnson P.J."/>
        </authorList>
    </citation>
    <scope>NUCLEOTIDE SEQUENCE [LARGE SCALE GENOMIC DNA]</scope>
    <source>
        <strain evidence="4">G3</strain>
    </source>
</reference>
<keyword evidence="2 3" id="KW-0040">ANK repeat</keyword>
<evidence type="ECO:0000313" key="5">
    <source>
        <dbReference type="Proteomes" id="UP000001542"/>
    </source>
</evidence>
<dbReference type="RefSeq" id="XP_001303449.1">
    <property type="nucleotide sequence ID" value="XM_001303448.1"/>
</dbReference>
<dbReference type="Proteomes" id="UP000001542">
    <property type="component" value="Unassembled WGS sequence"/>
</dbReference>
<evidence type="ECO:0000256" key="1">
    <source>
        <dbReference type="ARBA" id="ARBA00022737"/>
    </source>
</evidence>
<keyword evidence="5" id="KW-1185">Reference proteome</keyword>
<dbReference type="PANTHER" id="PTHR24198">
    <property type="entry name" value="ANKYRIN REPEAT AND PROTEIN KINASE DOMAIN-CONTAINING PROTEIN"/>
    <property type="match status" value="1"/>
</dbReference>
<keyword evidence="1" id="KW-0677">Repeat</keyword>
<dbReference type="KEGG" id="tva:4748205"/>
<proteinExistence type="predicted"/>